<accession>A0AAU9K904</accession>
<dbReference type="EMBL" id="CAJZBQ010000058">
    <property type="protein sequence ID" value="CAG9334489.1"/>
    <property type="molecule type" value="Genomic_DNA"/>
</dbReference>
<dbReference type="Pfam" id="PF13385">
    <property type="entry name" value="Laminin_G_3"/>
    <property type="match status" value="1"/>
</dbReference>
<reference evidence="1" key="1">
    <citation type="submission" date="2021-09" db="EMBL/GenBank/DDBJ databases">
        <authorList>
            <consortium name="AG Swart"/>
            <person name="Singh M."/>
            <person name="Singh A."/>
            <person name="Seah K."/>
            <person name="Emmerich C."/>
        </authorList>
    </citation>
    <scope>NUCLEOTIDE SEQUENCE</scope>
    <source>
        <strain evidence="1">ATCC30299</strain>
    </source>
</reference>
<dbReference type="InterPro" id="IPR013320">
    <property type="entry name" value="ConA-like_dom_sf"/>
</dbReference>
<dbReference type="AlphaFoldDB" id="A0AAU9K904"/>
<comment type="caution">
    <text evidence="1">The sequence shown here is derived from an EMBL/GenBank/DDBJ whole genome shotgun (WGS) entry which is preliminary data.</text>
</comment>
<organism evidence="1 2">
    <name type="scientific">Blepharisma stoltei</name>
    <dbReference type="NCBI Taxonomy" id="1481888"/>
    <lineage>
        <taxon>Eukaryota</taxon>
        <taxon>Sar</taxon>
        <taxon>Alveolata</taxon>
        <taxon>Ciliophora</taxon>
        <taxon>Postciliodesmatophora</taxon>
        <taxon>Heterotrichea</taxon>
        <taxon>Heterotrichida</taxon>
        <taxon>Blepharismidae</taxon>
        <taxon>Blepharisma</taxon>
    </lineage>
</organism>
<protein>
    <recommendedName>
        <fullName evidence="3">LamG domain-containing protein</fullName>
    </recommendedName>
</protein>
<gene>
    <name evidence="1" type="ORF">BSTOLATCC_MIC61104</name>
</gene>
<evidence type="ECO:0000313" key="2">
    <source>
        <dbReference type="Proteomes" id="UP001162131"/>
    </source>
</evidence>
<dbReference type="Proteomes" id="UP001162131">
    <property type="component" value="Unassembled WGS sequence"/>
</dbReference>
<proteinExistence type="predicted"/>
<evidence type="ECO:0008006" key="3">
    <source>
        <dbReference type="Google" id="ProtNLM"/>
    </source>
</evidence>
<keyword evidence="2" id="KW-1185">Reference proteome</keyword>
<evidence type="ECO:0000313" key="1">
    <source>
        <dbReference type="EMBL" id="CAG9334489.1"/>
    </source>
</evidence>
<dbReference type="SUPFAM" id="SSF49899">
    <property type="entry name" value="Concanavalin A-like lectins/glucanases"/>
    <property type="match status" value="1"/>
</dbReference>
<sequence length="325" mass="37670">MSFKFLELFQGVIQFRGNFIEIVENEDLQELSKDYSISFWINIHKILKGRQVTVYHKGDNGTSQPTISLHERDLLISFDTVRGGNERLFATVEIPLKAWTHIAFTIFHKQYTEASLYINGRLDTSISLNIDIAHNTGNCYVGKDPWNHGFIGEIGEPLLFFTTLSPDDIWRMYQQSIENWNQSQCFRSSQFFYERKSRASTPGKWFRDNESSRIYEEGESIRTCDSSMMALSKYEKLEEFFQKNPTIYRKVSEIANSQNWLTVIFNILNIAAPQNGKSAQNKIEADRKIPPTVNLNINFTKKELIALAKVLRSPPYEKSPIKKSH</sequence>
<dbReference type="Gene3D" id="2.60.120.200">
    <property type="match status" value="1"/>
</dbReference>
<name>A0AAU9K904_9CILI</name>